<dbReference type="GO" id="GO:0008076">
    <property type="term" value="C:voltage-gated potassium channel complex"/>
    <property type="evidence" value="ECO:0007669"/>
    <property type="project" value="InterPro"/>
</dbReference>
<evidence type="ECO:0000256" key="4">
    <source>
        <dbReference type="ARBA" id="ARBA00022989"/>
    </source>
</evidence>
<dbReference type="InterPro" id="IPR028325">
    <property type="entry name" value="VG_K_chnl"/>
</dbReference>
<evidence type="ECO:0000256" key="6">
    <source>
        <dbReference type="ARBA" id="ARBA00023136"/>
    </source>
</evidence>
<accession>A0A6L6YJB0</accession>
<keyword evidence="3 8" id="KW-0812">Transmembrane</keyword>
<feature type="transmembrane region" description="Helical" evidence="8">
    <location>
        <begin position="140"/>
        <end position="160"/>
    </location>
</feature>
<keyword evidence="7 10" id="KW-0407">Ion channel</keyword>
<dbReference type="PROSITE" id="PS51257">
    <property type="entry name" value="PROKAR_LIPOPROTEIN"/>
    <property type="match status" value="1"/>
</dbReference>
<dbReference type="GO" id="GO:0001508">
    <property type="term" value="P:action potential"/>
    <property type="evidence" value="ECO:0007669"/>
    <property type="project" value="TreeGrafter"/>
</dbReference>
<feature type="transmembrane region" description="Helical" evidence="8">
    <location>
        <begin position="20"/>
        <end position="41"/>
    </location>
</feature>
<dbReference type="GO" id="GO:0005249">
    <property type="term" value="F:voltage-gated potassium channel activity"/>
    <property type="evidence" value="ECO:0007669"/>
    <property type="project" value="InterPro"/>
</dbReference>
<dbReference type="AlphaFoldDB" id="A0A6L6YJB0"/>
<comment type="caution">
    <text evidence="10">The sequence shown here is derived from an EMBL/GenBank/DDBJ whole genome shotgun (WGS) entry which is preliminary data.</text>
</comment>
<dbReference type="Pfam" id="PF07885">
    <property type="entry name" value="Ion_trans_2"/>
    <property type="match status" value="1"/>
</dbReference>
<reference evidence="10 11" key="1">
    <citation type="submission" date="2019-12" db="EMBL/GenBank/DDBJ databases">
        <title>Microbes associate with the intestines of laboratory mice.</title>
        <authorList>
            <person name="Navarre W."/>
            <person name="Wong E."/>
        </authorList>
    </citation>
    <scope>NUCLEOTIDE SEQUENCE [LARGE SCALE GENOMIC DNA]</scope>
    <source>
        <strain evidence="10 11">NM82_D38</strain>
    </source>
</reference>
<evidence type="ECO:0000256" key="8">
    <source>
        <dbReference type="SAM" id="Phobius"/>
    </source>
</evidence>
<dbReference type="SUPFAM" id="SSF81324">
    <property type="entry name" value="Voltage-gated potassium channels"/>
    <property type="match status" value="1"/>
</dbReference>
<evidence type="ECO:0000313" key="11">
    <source>
        <dbReference type="Proteomes" id="UP000472580"/>
    </source>
</evidence>
<dbReference type="PANTHER" id="PTHR11537:SF254">
    <property type="entry name" value="POTASSIUM VOLTAGE-GATED CHANNEL PROTEIN SHAB"/>
    <property type="match status" value="1"/>
</dbReference>
<keyword evidence="2" id="KW-0813">Transport</keyword>
<comment type="subcellular location">
    <subcellularLocation>
        <location evidence="1">Membrane</location>
        <topology evidence="1">Multi-pass membrane protein</topology>
    </subcellularLocation>
</comment>
<feature type="transmembrane region" description="Helical" evidence="8">
    <location>
        <begin position="53"/>
        <end position="71"/>
    </location>
</feature>
<dbReference type="Proteomes" id="UP000472580">
    <property type="component" value="Unassembled WGS sequence"/>
</dbReference>
<keyword evidence="4 8" id="KW-1133">Transmembrane helix</keyword>
<keyword evidence="11" id="KW-1185">Reference proteome</keyword>
<dbReference type="OrthoDB" id="9799090at2"/>
<evidence type="ECO:0000256" key="1">
    <source>
        <dbReference type="ARBA" id="ARBA00004141"/>
    </source>
</evidence>
<evidence type="ECO:0000313" key="10">
    <source>
        <dbReference type="EMBL" id="MVX57737.1"/>
    </source>
</evidence>
<evidence type="ECO:0000256" key="2">
    <source>
        <dbReference type="ARBA" id="ARBA00022448"/>
    </source>
</evidence>
<dbReference type="PANTHER" id="PTHR11537">
    <property type="entry name" value="VOLTAGE-GATED POTASSIUM CHANNEL"/>
    <property type="match status" value="1"/>
</dbReference>
<feature type="transmembrane region" description="Helical" evidence="8">
    <location>
        <begin position="199"/>
        <end position="219"/>
    </location>
</feature>
<dbReference type="InterPro" id="IPR013099">
    <property type="entry name" value="K_chnl_dom"/>
</dbReference>
<gene>
    <name evidence="10" type="ORF">E5987_11125</name>
</gene>
<dbReference type="EMBL" id="WSRP01000043">
    <property type="protein sequence ID" value="MVX57737.1"/>
    <property type="molecule type" value="Genomic_DNA"/>
</dbReference>
<evidence type="ECO:0000256" key="3">
    <source>
        <dbReference type="ARBA" id="ARBA00022692"/>
    </source>
</evidence>
<proteinExistence type="predicted"/>
<dbReference type="RefSeq" id="WP_160336153.1">
    <property type="nucleotide sequence ID" value="NZ_CALPCR010000017.1"/>
</dbReference>
<dbReference type="Gene3D" id="1.10.287.70">
    <property type="match status" value="1"/>
</dbReference>
<keyword evidence="6 8" id="KW-0472">Membrane</keyword>
<feature type="transmembrane region" description="Helical" evidence="8">
    <location>
        <begin position="78"/>
        <end position="99"/>
    </location>
</feature>
<sequence length="250" mass="28416">MSFWSKLKEKSITFSGFLRLVVLLCSIVLIGCISYDTFLFSNPFAQSEFTQKVQFWVCIFFMLDIVLEFVVTKHKSRYLLAYFLLFIACIPWITVLPMIPNLRIPDDVLYMLRFMPLIRSCYALAIVVGWFTFRRSSALFMTYMVILLSGIYVGSLAFYVCEVNVNPLVKTYWDALWWAGMEAITVGCNIEAVTPIGKILSVIVAVLGLLIIPMFTVYVSNIVGLFQTMSKTAAEDGDTSSKRADSTEKH</sequence>
<keyword evidence="5" id="KW-0406">Ion transport</keyword>
<name>A0A6L6YJB0_9BURK</name>
<organism evidence="10 11">
    <name type="scientific">Parasutterella muris</name>
    <dbReference type="NCBI Taxonomy" id="2565572"/>
    <lineage>
        <taxon>Bacteria</taxon>
        <taxon>Pseudomonadati</taxon>
        <taxon>Pseudomonadota</taxon>
        <taxon>Betaproteobacteria</taxon>
        <taxon>Burkholderiales</taxon>
        <taxon>Sutterellaceae</taxon>
        <taxon>Parasutterella</taxon>
    </lineage>
</organism>
<protein>
    <submittedName>
        <fullName evidence="10">Two pore domain potassium channel family protein</fullName>
    </submittedName>
</protein>
<evidence type="ECO:0000256" key="5">
    <source>
        <dbReference type="ARBA" id="ARBA00023065"/>
    </source>
</evidence>
<feature type="transmembrane region" description="Helical" evidence="8">
    <location>
        <begin position="111"/>
        <end position="133"/>
    </location>
</feature>
<evidence type="ECO:0000256" key="7">
    <source>
        <dbReference type="ARBA" id="ARBA00023303"/>
    </source>
</evidence>
<feature type="domain" description="Potassium channel" evidence="9">
    <location>
        <begin position="147"/>
        <end position="222"/>
    </location>
</feature>
<evidence type="ECO:0000259" key="9">
    <source>
        <dbReference type="Pfam" id="PF07885"/>
    </source>
</evidence>